<evidence type="ECO:0000313" key="3">
    <source>
        <dbReference type="EMBL" id="OHS96983.1"/>
    </source>
</evidence>
<gene>
    <name evidence="3" type="ORF">TRFO_36876</name>
</gene>
<sequence>MENKRSSSMSSELDISTDADFLKEIEDLQLDDVSIGTGSPLKTPPVPRKTSGNVNKSSKSRSRQKRRPSMRIQFDKKPTLDLDALLAGTDFKPESPSGEKNIADNNFTDFSKNGTNSNPKSQTIQSPQGKDDFIGNNNFDDTNNNFDTNQQGFSAALLESRVSSYLNNSLKALQEDVIFEIKNIFDNSSYTQLIDQFLFDLASDLRSEIQFVNSLSNDILYGFPIDFDVTFPRLRPYSSFPVKGYLNQIEVLKTQFSNEMTKTQNDISEAMNTRDSAVSQNNIALKSLDQKLRHLQNKSCRLELQFSDLQHVQHTLNKQMTSLNEKIEEHESKVTQNEEKMNDLDEIKSCINELLVEMEKSDKDKKNSLIKTKLGILISEQKELREFQFSTANSATKLYGNVAQMNLLNNSMNSSLNSSMNPSVNYSANQNWREAMMYMQPSVQHPQATSYSAPFSPRSPANASPVRFPLSPENPLTPPVRRKVKFSPIRVRETPNYEPDSDDGDPRMTNYLLNKQFGNSLSSYA</sequence>
<dbReference type="VEuPathDB" id="TrichDB:TRFO_36876"/>
<keyword evidence="4" id="KW-1185">Reference proteome</keyword>
<comment type="caution">
    <text evidence="3">The sequence shown here is derived from an EMBL/GenBank/DDBJ whole genome shotgun (WGS) entry which is preliminary data.</text>
</comment>
<dbReference type="GeneID" id="94845800"/>
<protein>
    <submittedName>
        <fullName evidence="3">Uncharacterized protein</fullName>
    </submittedName>
</protein>
<organism evidence="3 4">
    <name type="scientific">Tritrichomonas foetus</name>
    <dbReference type="NCBI Taxonomy" id="1144522"/>
    <lineage>
        <taxon>Eukaryota</taxon>
        <taxon>Metamonada</taxon>
        <taxon>Parabasalia</taxon>
        <taxon>Tritrichomonadida</taxon>
        <taxon>Tritrichomonadidae</taxon>
        <taxon>Tritrichomonas</taxon>
    </lineage>
</organism>
<feature type="coiled-coil region" evidence="1">
    <location>
        <begin position="278"/>
        <end position="347"/>
    </location>
</feature>
<keyword evidence="1" id="KW-0175">Coiled coil</keyword>
<dbReference type="AlphaFoldDB" id="A0A1J4JFB0"/>
<name>A0A1J4JFB0_9EUKA</name>
<evidence type="ECO:0000256" key="1">
    <source>
        <dbReference type="SAM" id="Coils"/>
    </source>
</evidence>
<evidence type="ECO:0000256" key="2">
    <source>
        <dbReference type="SAM" id="MobiDB-lite"/>
    </source>
</evidence>
<dbReference type="Proteomes" id="UP000179807">
    <property type="component" value="Unassembled WGS sequence"/>
</dbReference>
<proteinExistence type="predicted"/>
<accession>A0A1J4JFB0</accession>
<feature type="region of interest" description="Disordered" evidence="2">
    <location>
        <begin position="447"/>
        <end position="509"/>
    </location>
</feature>
<feature type="compositionally biased region" description="Polar residues" evidence="2">
    <location>
        <begin position="103"/>
        <end position="128"/>
    </location>
</feature>
<feature type="compositionally biased region" description="Basic residues" evidence="2">
    <location>
        <begin position="58"/>
        <end position="69"/>
    </location>
</feature>
<feature type="region of interest" description="Disordered" evidence="2">
    <location>
        <begin position="30"/>
        <end position="146"/>
    </location>
</feature>
<feature type="compositionally biased region" description="Low complexity" evidence="2">
    <location>
        <begin position="134"/>
        <end position="146"/>
    </location>
</feature>
<reference evidence="3" key="1">
    <citation type="submission" date="2016-10" db="EMBL/GenBank/DDBJ databases">
        <authorList>
            <person name="Benchimol M."/>
            <person name="Almeida L.G."/>
            <person name="Vasconcelos A.T."/>
            <person name="Perreira-Neves A."/>
            <person name="Rosa I.A."/>
            <person name="Tasca T."/>
            <person name="Bogo M.R."/>
            <person name="de Souza W."/>
        </authorList>
    </citation>
    <scope>NUCLEOTIDE SEQUENCE [LARGE SCALE GENOMIC DNA]</scope>
    <source>
        <strain evidence="3">K</strain>
    </source>
</reference>
<dbReference type="RefSeq" id="XP_068350120.1">
    <property type="nucleotide sequence ID" value="XM_068511096.1"/>
</dbReference>
<dbReference type="EMBL" id="MLAK01001145">
    <property type="protein sequence ID" value="OHS96983.1"/>
    <property type="molecule type" value="Genomic_DNA"/>
</dbReference>
<evidence type="ECO:0000313" key="4">
    <source>
        <dbReference type="Proteomes" id="UP000179807"/>
    </source>
</evidence>